<evidence type="ECO:0000256" key="1">
    <source>
        <dbReference type="SAM" id="SignalP"/>
    </source>
</evidence>
<evidence type="ECO:0000313" key="2">
    <source>
        <dbReference type="EMBL" id="SMP52278.1"/>
    </source>
</evidence>
<proteinExistence type="predicted"/>
<dbReference type="RefSeq" id="WP_283441385.1">
    <property type="nucleotide sequence ID" value="NZ_FXUL01000003.1"/>
</dbReference>
<dbReference type="InterPro" id="IPR042230">
    <property type="entry name" value="CusF_sf"/>
</dbReference>
<reference evidence="2 3" key="1">
    <citation type="submission" date="2017-05" db="EMBL/GenBank/DDBJ databases">
        <authorList>
            <person name="Varghese N."/>
            <person name="Submissions S."/>
        </authorList>
    </citation>
    <scope>NUCLEOTIDE SEQUENCE [LARGE SCALE GENOMIC DNA]</scope>
    <source>
        <strain evidence="2 3">DSM 26001</strain>
    </source>
</reference>
<keyword evidence="1" id="KW-0732">Signal</keyword>
<feature type="signal peptide" evidence="1">
    <location>
        <begin position="1"/>
        <end position="25"/>
    </location>
</feature>
<dbReference type="InterPro" id="IPR021647">
    <property type="entry name" value="CusF_Ec"/>
</dbReference>
<keyword evidence="3" id="KW-1185">Reference proteome</keyword>
<organism evidence="2 3">
    <name type="scientific">Noviherbaspirillum suwonense</name>
    <dbReference type="NCBI Taxonomy" id="1224511"/>
    <lineage>
        <taxon>Bacteria</taxon>
        <taxon>Pseudomonadati</taxon>
        <taxon>Pseudomonadota</taxon>
        <taxon>Betaproteobacteria</taxon>
        <taxon>Burkholderiales</taxon>
        <taxon>Oxalobacteraceae</taxon>
        <taxon>Noviherbaspirillum</taxon>
    </lineage>
</organism>
<evidence type="ECO:0000313" key="3">
    <source>
        <dbReference type="Proteomes" id="UP001158049"/>
    </source>
</evidence>
<gene>
    <name evidence="2" type="ORF">SAMN06295970_103109</name>
</gene>
<protein>
    <submittedName>
        <fullName evidence="2">Cu and Ag efflux protein CusF</fullName>
    </submittedName>
</protein>
<feature type="chain" id="PRO_5045817185" evidence="1">
    <location>
        <begin position="26"/>
        <end position="116"/>
    </location>
</feature>
<comment type="caution">
    <text evidence="2">The sequence shown here is derived from an EMBL/GenBank/DDBJ whole genome shotgun (WGS) entry which is preliminary data.</text>
</comment>
<dbReference type="Proteomes" id="UP001158049">
    <property type="component" value="Unassembled WGS sequence"/>
</dbReference>
<dbReference type="Pfam" id="PF11604">
    <property type="entry name" value="CusF_Ec"/>
    <property type="match status" value="1"/>
</dbReference>
<accession>A0ABY1PYX5</accession>
<sequence>MKNQVSKAVATLGFALFAMSTNAQQAGGGQDEGGKKMDTAKATKLTDGEVKDVDAKAGHVTLKHGTIENMNMGPMTMTFAVKEKSALSGLTKGSKVKFAVENMDNVPTVTTLIPQK</sequence>
<dbReference type="EMBL" id="FXUL01000003">
    <property type="protein sequence ID" value="SMP52278.1"/>
    <property type="molecule type" value="Genomic_DNA"/>
</dbReference>
<name>A0ABY1PYX5_9BURK</name>
<dbReference type="Gene3D" id="2.40.50.320">
    <property type="entry name" value="Copper binding periplasmic protein CusF"/>
    <property type="match status" value="1"/>
</dbReference>